<dbReference type="AlphaFoldDB" id="A0A427Y7W7"/>
<evidence type="ECO:0000256" key="2">
    <source>
        <dbReference type="ARBA" id="ARBA00023002"/>
    </source>
</evidence>
<dbReference type="OrthoDB" id="446809at2759"/>
<dbReference type="Pfam" id="PF02894">
    <property type="entry name" value="GFO_IDH_MocA_C"/>
    <property type="match status" value="1"/>
</dbReference>
<evidence type="ECO:0000313" key="6">
    <source>
        <dbReference type="Proteomes" id="UP000279259"/>
    </source>
</evidence>
<dbReference type="PANTHER" id="PTHR43708">
    <property type="entry name" value="CONSERVED EXPRESSED OXIDOREDUCTASE (EUROFUNG)"/>
    <property type="match status" value="1"/>
</dbReference>
<sequence length="376" mass="42500">MPKPIRVGLIGYGKAARTFHLPFILPNKEDFELVAIYQRSPPTEGKQHCTVDFPDVKWYSDLDKFLADEDVELVLVITPHRDDAHYHNAKAAVLANKHVVVEKPFTNNSKHAEELIELKNKSGKLLFPFQNRRYDSDFLTLQKLVTDGALGEMVDVQMHYDIDFPPWVANSLKRAGPVWKPWTGMTNGIGCHTIDQALTLFGPPATVFAHNRTMADPSNTSGIEDTFDIYLTYPPEKRGLVVQVQTAVVSRLRNQLKYFARGRDGTFIKFGQDMQEDHFNAGIKSTDPAFGVEPEDCKGLLVTSSRVHPDQAEKAGLWEGNIPTEKGDWHGYYRDVARAIRGDTAQYATAETARNNIRIIELARQSWESGKRLEFD</sequence>
<dbReference type="SUPFAM" id="SSF51735">
    <property type="entry name" value="NAD(P)-binding Rossmann-fold domains"/>
    <property type="match status" value="1"/>
</dbReference>
<evidence type="ECO:0000313" key="5">
    <source>
        <dbReference type="EMBL" id="RSH87182.1"/>
    </source>
</evidence>
<dbReference type="InterPro" id="IPR004104">
    <property type="entry name" value="Gfo/Idh/MocA-like_OxRdtase_C"/>
</dbReference>
<dbReference type="Gene3D" id="3.40.50.720">
    <property type="entry name" value="NAD(P)-binding Rossmann-like Domain"/>
    <property type="match status" value="1"/>
</dbReference>
<reference evidence="5 6" key="1">
    <citation type="submission" date="2018-11" db="EMBL/GenBank/DDBJ databases">
        <title>Genome sequence of Saitozyma podzolica DSM 27192.</title>
        <authorList>
            <person name="Aliyu H."/>
            <person name="Gorte O."/>
            <person name="Ochsenreither K."/>
        </authorList>
    </citation>
    <scope>NUCLEOTIDE SEQUENCE [LARGE SCALE GENOMIC DNA]</scope>
    <source>
        <strain evidence="5 6">DSM 27192</strain>
    </source>
</reference>
<evidence type="ECO:0000259" key="3">
    <source>
        <dbReference type="Pfam" id="PF01408"/>
    </source>
</evidence>
<dbReference type="Pfam" id="PF01408">
    <property type="entry name" value="GFO_IDH_MocA"/>
    <property type="match status" value="1"/>
</dbReference>
<organism evidence="5 6">
    <name type="scientific">Saitozyma podzolica</name>
    <dbReference type="NCBI Taxonomy" id="1890683"/>
    <lineage>
        <taxon>Eukaryota</taxon>
        <taxon>Fungi</taxon>
        <taxon>Dikarya</taxon>
        <taxon>Basidiomycota</taxon>
        <taxon>Agaricomycotina</taxon>
        <taxon>Tremellomycetes</taxon>
        <taxon>Tremellales</taxon>
        <taxon>Trimorphomycetaceae</taxon>
        <taxon>Saitozyma</taxon>
    </lineage>
</organism>
<comment type="similarity">
    <text evidence="1">Belongs to the Gfo/Idh/MocA family.</text>
</comment>
<dbReference type="Gene3D" id="3.30.360.10">
    <property type="entry name" value="Dihydrodipicolinate Reductase, domain 2"/>
    <property type="match status" value="1"/>
</dbReference>
<dbReference type="EMBL" id="RSCD01000018">
    <property type="protein sequence ID" value="RSH87182.1"/>
    <property type="molecule type" value="Genomic_DNA"/>
</dbReference>
<keyword evidence="2" id="KW-0560">Oxidoreductase</keyword>
<name>A0A427Y7W7_9TREE</name>
<dbReference type="GO" id="GO:0000166">
    <property type="term" value="F:nucleotide binding"/>
    <property type="evidence" value="ECO:0007669"/>
    <property type="project" value="InterPro"/>
</dbReference>
<evidence type="ECO:0000256" key="1">
    <source>
        <dbReference type="ARBA" id="ARBA00010928"/>
    </source>
</evidence>
<keyword evidence="6" id="KW-1185">Reference proteome</keyword>
<dbReference type="GO" id="GO:0016491">
    <property type="term" value="F:oxidoreductase activity"/>
    <property type="evidence" value="ECO:0007669"/>
    <property type="project" value="UniProtKB-KW"/>
</dbReference>
<dbReference type="InterPro" id="IPR000683">
    <property type="entry name" value="Gfo/Idh/MocA-like_OxRdtase_N"/>
</dbReference>
<dbReference type="STRING" id="1890683.A0A427Y7W7"/>
<dbReference type="InterPro" id="IPR036291">
    <property type="entry name" value="NAD(P)-bd_dom_sf"/>
</dbReference>
<protein>
    <recommendedName>
        <fullName evidence="7">Gfo/Idh/MocA-like oxidoreductase N-terminal domain-containing protein</fullName>
    </recommendedName>
</protein>
<dbReference type="PANTHER" id="PTHR43708:SF5">
    <property type="entry name" value="CONSERVED EXPRESSED OXIDOREDUCTASE (EUROFUNG)-RELATED"/>
    <property type="match status" value="1"/>
</dbReference>
<gene>
    <name evidence="5" type="ORF">EHS25_003673</name>
</gene>
<dbReference type="Proteomes" id="UP000279259">
    <property type="component" value="Unassembled WGS sequence"/>
</dbReference>
<proteinExistence type="inferred from homology"/>
<evidence type="ECO:0000259" key="4">
    <source>
        <dbReference type="Pfam" id="PF02894"/>
    </source>
</evidence>
<comment type="caution">
    <text evidence="5">The sequence shown here is derived from an EMBL/GenBank/DDBJ whole genome shotgun (WGS) entry which is preliminary data.</text>
</comment>
<feature type="domain" description="Gfo/Idh/MocA-like oxidoreductase N-terminal" evidence="3">
    <location>
        <begin position="5"/>
        <end position="127"/>
    </location>
</feature>
<dbReference type="InterPro" id="IPR051317">
    <property type="entry name" value="Gfo/Idh/MocA_oxidoreduct"/>
</dbReference>
<evidence type="ECO:0008006" key="7">
    <source>
        <dbReference type="Google" id="ProtNLM"/>
    </source>
</evidence>
<accession>A0A427Y7W7</accession>
<feature type="domain" description="Gfo/Idh/MocA-like oxidoreductase C-terminal" evidence="4">
    <location>
        <begin position="143"/>
        <end position="374"/>
    </location>
</feature>